<sequence>MLQVLQIGNSCCKTGSSAALPDLCFLLKNLTSQKILRPGRGFVGIVLHAPGSFSMNKHRLCQNIFC</sequence>
<accession>A0A518GKP0</accession>
<organism evidence="1 2">
    <name type="scientific">Planctopirus ephydatiae</name>
    <dbReference type="NCBI Taxonomy" id="2528019"/>
    <lineage>
        <taxon>Bacteria</taxon>
        <taxon>Pseudomonadati</taxon>
        <taxon>Planctomycetota</taxon>
        <taxon>Planctomycetia</taxon>
        <taxon>Planctomycetales</taxon>
        <taxon>Planctomycetaceae</taxon>
        <taxon>Planctopirus</taxon>
    </lineage>
</organism>
<reference evidence="1 2" key="1">
    <citation type="submission" date="2019-02" db="EMBL/GenBank/DDBJ databases">
        <title>Deep-cultivation of Planctomycetes and their phenomic and genomic characterization uncovers novel biology.</title>
        <authorList>
            <person name="Wiegand S."/>
            <person name="Jogler M."/>
            <person name="Boedeker C."/>
            <person name="Pinto D."/>
            <person name="Vollmers J."/>
            <person name="Rivas-Marin E."/>
            <person name="Kohn T."/>
            <person name="Peeters S.H."/>
            <person name="Heuer A."/>
            <person name="Rast P."/>
            <person name="Oberbeckmann S."/>
            <person name="Bunk B."/>
            <person name="Jeske O."/>
            <person name="Meyerdierks A."/>
            <person name="Storesund J.E."/>
            <person name="Kallscheuer N."/>
            <person name="Luecker S."/>
            <person name="Lage O.M."/>
            <person name="Pohl T."/>
            <person name="Merkel B.J."/>
            <person name="Hornburger P."/>
            <person name="Mueller R.-W."/>
            <person name="Bruemmer F."/>
            <person name="Labrenz M."/>
            <person name="Spormann A.M."/>
            <person name="Op den Camp H."/>
            <person name="Overmann J."/>
            <person name="Amann R."/>
            <person name="Jetten M.S.M."/>
            <person name="Mascher T."/>
            <person name="Medema M.H."/>
            <person name="Devos D.P."/>
            <person name="Kaster A.-K."/>
            <person name="Ovreas L."/>
            <person name="Rohde M."/>
            <person name="Galperin M.Y."/>
            <person name="Jogler C."/>
        </authorList>
    </citation>
    <scope>NUCLEOTIDE SEQUENCE [LARGE SCALE GENOMIC DNA]</scope>
    <source>
        <strain evidence="1 2">Spb1</strain>
    </source>
</reference>
<dbReference type="AlphaFoldDB" id="A0A518GKP0"/>
<proteinExistence type="predicted"/>
<evidence type="ECO:0000313" key="2">
    <source>
        <dbReference type="Proteomes" id="UP000315349"/>
    </source>
</evidence>
<dbReference type="KEGG" id="peh:Spb1_09750"/>
<gene>
    <name evidence="1" type="ORF">Spb1_09750</name>
</gene>
<dbReference type="EMBL" id="CP036299">
    <property type="protein sequence ID" value="QDV29106.1"/>
    <property type="molecule type" value="Genomic_DNA"/>
</dbReference>
<protein>
    <submittedName>
        <fullName evidence="1">Uncharacterized protein</fullName>
    </submittedName>
</protein>
<name>A0A518GKP0_9PLAN</name>
<keyword evidence="2" id="KW-1185">Reference proteome</keyword>
<dbReference type="Proteomes" id="UP000315349">
    <property type="component" value="Chromosome"/>
</dbReference>
<evidence type="ECO:0000313" key="1">
    <source>
        <dbReference type="EMBL" id="QDV29106.1"/>
    </source>
</evidence>